<evidence type="ECO:0000256" key="14">
    <source>
        <dbReference type="SAM" id="MobiDB-lite"/>
    </source>
</evidence>
<comment type="catalytic activity">
    <reaction evidence="1">
        <text>Thiol-dependent hydrolysis of ester, thioester, amide, peptide and isopeptide bonds formed by the C-terminal Gly of ubiquitin (a 76-residue protein attached to proteins as an intracellular targeting signal).</text>
        <dbReference type="EC" id="3.4.19.12"/>
    </reaction>
</comment>
<comment type="subcellular location">
    <subcellularLocation>
        <location evidence="2">Nucleus</location>
        <location evidence="2">Nucleolus</location>
    </subcellularLocation>
</comment>
<keyword evidence="8" id="KW-0788">Thiol protease</keyword>
<reference evidence="16 17" key="1">
    <citation type="submission" date="2022-05" db="EMBL/GenBank/DDBJ databases">
        <title>A multi-omics perspective on studying reproductive biology in Daphnia sinensis.</title>
        <authorList>
            <person name="Jia J."/>
        </authorList>
    </citation>
    <scope>NUCLEOTIDE SEQUENCE [LARGE SCALE GENOMIC DNA]</scope>
    <source>
        <strain evidence="16 17">WSL</strain>
    </source>
</reference>
<evidence type="ECO:0000256" key="10">
    <source>
        <dbReference type="ARBA" id="ARBA00041300"/>
    </source>
</evidence>
<feature type="compositionally biased region" description="Basic residues" evidence="14">
    <location>
        <begin position="886"/>
        <end position="897"/>
    </location>
</feature>
<comment type="similarity">
    <text evidence="3">Belongs to the peptidase C19 family.</text>
</comment>
<keyword evidence="7" id="KW-0378">Hydrolase</keyword>
<name>A0AAD5PPZ4_9CRUS</name>
<evidence type="ECO:0000256" key="13">
    <source>
        <dbReference type="ARBA" id="ARBA00043009"/>
    </source>
</evidence>
<dbReference type="SUPFAM" id="SSF54001">
    <property type="entry name" value="Cysteine proteinases"/>
    <property type="match status" value="1"/>
</dbReference>
<keyword evidence="6" id="KW-0833">Ubl conjugation pathway</keyword>
<evidence type="ECO:0000256" key="9">
    <source>
        <dbReference type="ARBA" id="ARBA00039432"/>
    </source>
</evidence>
<protein>
    <recommendedName>
        <fullName evidence="9">Ubiquitin carboxyl-terminal hydrolase 36</fullName>
        <ecNumber evidence="4">3.4.19.12</ecNumber>
    </recommendedName>
    <alternativeName>
        <fullName evidence="12">Deubiquitinating enzyme 36</fullName>
    </alternativeName>
    <alternativeName>
        <fullName evidence="11">Protein scrawny</fullName>
    </alternativeName>
    <alternativeName>
        <fullName evidence="10">Ubiquitin thioesterase 36</fullName>
    </alternativeName>
    <alternativeName>
        <fullName evidence="13">Ubiquitin-specific-processing protease 36</fullName>
    </alternativeName>
</protein>
<feature type="compositionally biased region" description="Basic and acidic residues" evidence="14">
    <location>
        <begin position="843"/>
        <end position="859"/>
    </location>
</feature>
<keyword evidence="17" id="KW-1185">Reference proteome</keyword>
<dbReference type="AlphaFoldDB" id="A0AAD5PPZ4"/>
<dbReference type="InterPro" id="IPR050164">
    <property type="entry name" value="Peptidase_C19"/>
</dbReference>
<dbReference type="FunFam" id="3.90.70.10:FF:000119">
    <property type="entry name" value="Ubiquitin specific peptidase 36"/>
    <property type="match status" value="1"/>
</dbReference>
<dbReference type="InterPro" id="IPR028889">
    <property type="entry name" value="USP"/>
</dbReference>
<evidence type="ECO:0000313" key="17">
    <source>
        <dbReference type="Proteomes" id="UP000820818"/>
    </source>
</evidence>
<dbReference type="Pfam" id="PF00443">
    <property type="entry name" value="UCH"/>
    <property type="match status" value="1"/>
</dbReference>
<evidence type="ECO:0000256" key="1">
    <source>
        <dbReference type="ARBA" id="ARBA00000707"/>
    </source>
</evidence>
<dbReference type="GO" id="GO:0006508">
    <property type="term" value="P:proteolysis"/>
    <property type="evidence" value="ECO:0007669"/>
    <property type="project" value="UniProtKB-KW"/>
</dbReference>
<dbReference type="GO" id="GO:0005829">
    <property type="term" value="C:cytosol"/>
    <property type="evidence" value="ECO:0007669"/>
    <property type="project" value="TreeGrafter"/>
</dbReference>
<dbReference type="InterPro" id="IPR038765">
    <property type="entry name" value="Papain-like_cys_pep_sf"/>
</dbReference>
<evidence type="ECO:0000256" key="3">
    <source>
        <dbReference type="ARBA" id="ARBA00009085"/>
    </source>
</evidence>
<sequence>MPASVADPVALVLRTALSGKKGPYSHETENAPELLEDRLAASAKRVLLSSIEYEPAPKQQILSLDTLKSKYTVLNSSLSAKITALNGSSPVSAQETLPAPKVTLFRSEDVKVGWKGSVPVGAGMINMGNTCYMNSTLQALFHIPSLSNWLSSVRQCKNCDPNGTQLCVVCIIAKTLQSTHEKSGSVVKPILVYNRLKLICKHLVHGRQEDAHEFMRYLIEAMEKAYLQSVCGTKLDSRSKETNPLGQIFGGYIRTEVTCLKCKHTSTTFQHFQDIPLDIQHASTLDDALGHYFRRERLEGDNAYKCEKCKSKVPATKKFSIERAPNVLCIQLKRFGLMGGKMSKHIQFSRNLNLNRFLFHQTTGGPCVTYKFVSLINHMGPSQHCGHYTAIAEASNGQLYLFDDCSVRLISLNVAMSTGAYVLIYEKVQSSSSTPNNGIVKMNSIQSNNAAPSPKLPIPRPAIISEPARPKIHIELKKVDPVQQKPRLIIRSGTSSLFKSTSAPAPTPTVPVVDGHAVKQEQRTVPPAIPKTSPLKNPTALVPYDGESSDEEPEKEIPTVETTESNASAVLLKATETKWQVSPSPVPIEAPPAVCNGGATVAAKWQVSDSSQQDNSSSSTTSSGCASQKWIVRSLSDTESERANPSRHQQKVYYSDTEMDPPSNKATPPLKKLGNKIRVLSGKVFGPSTKQREGTLTNEVCDPDGTATSSGVQESKTDPVKQNAPAADIAAKTSKVTVESSVKCSNVKWDGSRNTDIVKELQRMSHSGFSDQVRTWDGGKSHLTKQVEDDKRLQRKRTADDLLDEELDKGKTKKIKSVKEENRESSPSRNGYNPFQVFQDSVHNNKDQKQHHQKPDHFKTNQSHNRYGYQGNRGKGFRSRGGSDHHRPKGQNWRRFR</sequence>
<gene>
    <name evidence="16" type="ORF">GHT06_018221</name>
</gene>
<organism evidence="16 17">
    <name type="scientific">Daphnia sinensis</name>
    <dbReference type="NCBI Taxonomy" id="1820382"/>
    <lineage>
        <taxon>Eukaryota</taxon>
        <taxon>Metazoa</taxon>
        <taxon>Ecdysozoa</taxon>
        <taxon>Arthropoda</taxon>
        <taxon>Crustacea</taxon>
        <taxon>Branchiopoda</taxon>
        <taxon>Diplostraca</taxon>
        <taxon>Cladocera</taxon>
        <taxon>Anomopoda</taxon>
        <taxon>Daphniidae</taxon>
        <taxon>Daphnia</taxon>
        <taxon>Daphnia similis group</taxon>
    </lineage>
</organism>
<dbReference type="PANTHER" id="PTHR24006:SF758">
    <property type="entry name" value="UBIQUITIN CARBOXYL-TERMINAL HYDROLASE 36"/>
    <property type="match status" value="1"/>
</dbReference>
<dbReference type="PROSITE" id="PS00972">
    <property type="entry name" value="USP_1"/>
    <property type="match status" value="1"/>
</dbReference>
<dbReference type="EMBL" id="WJBH02000007">
    <property type="protein sequence ID" value="KAI9555706.1"/>
    <property type="molecule type" value="Genomic_DNA"/>
</dbReference>
<feature type="compositionally biased region" description="Basic and acidic residues" evidence="14">
    <location>
        <begin position="777"/>
        <end position="800"/>
    </location>
</feature>
<dbReference type="Gene3D" id="3.90.70.10">
    <property type="entry name" value="Cysteine proteinases"/>
    <property type="match status" value="1"/>
</dbReference>
<evidence type="ECO:0000313" key="16">
    <source>
        <dbReference type="EMBL" id="KAI9555706.1"/>
    </source>
</evidence>
<feature type="region of interest" description="Disordered" evidence="14">
    <location>
        <begin position="524"/>
        <end position="567"/>
    </location>
</feature>
<accession>A0AAD5PPZ4</accession>
<dbReference type="GO" id="GO:0004843">
    <property type="term" value="F:cysteine-type deubiquitinase activity"/>
    <property type="evidence" value="ECO:0007669"/>
    <property type="project" value="UniProtKB-EC"/>
</dbReference>
<evidence type="ECO:0000256" key="12">
    <source>
        <dbReference type="ARBA" id="ARBA00042420"/>
    </source>
</evidence>
<dbReference type="EC" id="3.4.19.12" evidence="4"/>
<feature type="compositionally biased region" description="Basic and acidic residues" evidence="14">
    <location>
        <begin position="817"/>
        <end position="826"/>
    </location>
</feature>
<evidence type="ECO:0000256" key="8">
    <source>
        <dbReference type="ARBA" id="ARBA00022807"/>
    </source>
</evidence>
<evidence type="ECO:0000256" key="2">
    <source>
        <dbReference type="ARBA" id="ARBA00004604"/>
    </source>
</evidence>
<dbReference type="InterPro" id="IPR018200">
    <property type="entry name" value="USP_CS"/>
</dbReference>
<evidence type="ECO:0000256" key="4">
    <source>
        <dbReference type="ARBA" id="ARBA00012759"/>
    </source>
</evidence>
<evidence type="ECO:0000256" key="5">
    <source>
        <dbReference type="ARBA" id="ARBA00022670"/>
    </source>
</evidence>
<proteinExistence type="inferred from homology"/>
<feature type="compositionally biased region" description="Polar residues" evidence="14">
    <location>
        <begin position="827"/>
        <end position="842"/>
    </location>
</feature>
<feature type="domain" description="USP" evidence="15">
    <location>
        <begin position="122"/>
        <end position="428"/>
    </location>
</feature>
<dbReference type="Proteomes" id="UP000820818">
    <property type="component" value="Linkage Group LG7"/>
</dbReference>
<comment type="caution">
    <text evidence="16">The sequence shown here is derived from an EMBL/GenBank/DDBJ whole genome shotgun (WGS) entry which is preliminary data.</text>
</comment>
<feature type="region of interest" description="Disordered" evidence="14">
    <location>
        <begin position="605"/>
        <end position="724"/>
    </location>
</feature>
<dbReference type="InterPro" id="IPR001394">
    <property type="entry name" value="Peptidase_C19_UCH"/>
</dbReference>
<evidence type="ECO:0000256" key="7">
    <source>
        <dbReference type="ARBA" id="ARBA00022801"/>
    </source>
</evidence>
<keyword evidence="5" id="KW-0645">Protease</keyword>
<feature type="compositionally biased region" description="Low complexity" evidence="14">
    <location>
        <begin position="608"/>
        <end position="623"/>
    </location>
</feature>
<feature type="region of interest" description="Disordered" evidence="14">
    <location>
        <begin position="765"/>
        <end position="897"/>
    </location>
</feature>
<dbReference type="PROSITE" id="PS50235">
    <property type="entry name" value="USP_3"/>
    <property type="match status" value="1"/>
</dbReference>
<dbReference type="PANTHER" id="PTHR24006">
    <property type="entry name" value="UBIQUITIN CARBOXYL-TERMINAL HYDROLASE"/>
    <property type="match status" value="1"/>
</dbReference>
<dbReference type="GO" id="GO:0005730">
    <property type="term" value="C:nucleolus"/>
    <property type="evidence" value="ECO:0007669"/>
    <property type="project" value="UniProtKB-SubCell"/>
</dbReference>
<dbReference type="GO" id="GO:0016579">
    <property type="term" value="P:protein deubiquitination"/>
    <property type="evidence" value="ECO:0007669"/>
    <property type="project" value="InterPro"/>
</dbReference>
<dbReference type="GO" id="GO:0042981">
    <property type="term" value="P:regulation of apoptotic process"/>
    <property type="evidence" value="ECO:0007669"/>
    <property type="project" value="TreeGrafter"/>
</dbReference>
<evidence type="ECO:0000259" key="15">
    <source>
        <dbReference type="PROSITE" id="PS50235"/>
    </source>
</evidence>
<evidence type="ECO:0000256" key="11">
    <source>
        <dbReference type="ARBA" id="ARBA00042154"/>
    </source>
</evidence>
<evidence type="ECO:0000256" key="6">
    <source>
        <dbReference type="ARBA" id="ARBA00022786"/>
    </source>
</evidence>